<dbReference type="InterPro" id="IPR024035">
    <property type="entry name" value="MSMEG_0567_GNAT"/>
</dbReference>
<dbReference type="InterPro" id="IPR000182">
    <property type="entry name" value="GNAT_dom"/>
</dbReference>
<gene>
    <name evidence="2" type="ORF">D5400_18230</name>
</gene>
<reference evidence="2 3" key="1">
    <citation type="submission" date="2018-09" db="EMBL/GenBank/DDBJ databases">
        <title>Marinorhizobium profundi gen. nov., sp. nov., isolated from a deep-sea sediment sample from the New Britain Trench and proposal of Marinorhizobiaceae fam. nov. in the order Rhizobiales of the class Alphaproteobacteria.</title>
        <authorList>
            <person name="Cao J."/>
        </authorList>
    </citation>
    <scope>NUCLEOTIDE SEQUENCE [LARGE SCALE GENOMIC DNA]</scope>
    <source>
        <strain evidence="2 3">WS11</strain>
    </source>
</reference>
<proteinExistence type="predicted"/>
<evidence type="ECO:0000313" key="2">
    <source>
        <dbReference type="EMBL" id="AZN72961.1"/>
    </source>
</evidence>
<dbReference type="PROSITE" id="PS51186">
    <property type="entry name" value="GNAT"/>
    <property type="match status" value="1"/>
</dbReference>
<dbReference type="NCBIfam" id="TIGR04045">
    <property type="entry name" value="MSMEG_0567_GNAT"/>
    <property type="match status" value="1"/>
</dbReference>
<name>A0A3Q8XQK3_9HYPH</name>
<dbReference type="GO" id="GO:0016747">
    <property type="term" value="F:acyltransferase activity, transferring groups other than amino-acyl groups"/>
    <property type="evidence" value="ECO:0007669"/>
    <property type="project" value="InterPro"/>
</dbReference>
<accession>A0A3Q8XQK3</accession>
<dbReference type="KEGG" id="abaw:D5400_18230"/>
<evidence type="ECO:0000313" key="3">
    <source>
        <dbReference type="Proteomes" id="UP000268192"/>
    </source>
</evidence>
<dbReference type="RefSeq" id="WP_126011385.1">
    <property type="nucleotide sequence ID" value="NZ_CP032509.1"/>
</dbReference>
<dbReference type="AlphaFoldDB" id="A0A3Q8XQK3"/>
<protein>
    <submittedName>
        <fullName evidence="2">GNAT family N-acetyltransferase</fullName>
    </submittedName>
</protein>
<keyword evidence="3" id="KW-1185">Reference proteome</keyword>
<keyword evidence="2" id="KW-0808">Transferase</keyword>
<feature type="domain" description="N-acetyltransferase" evidence="1">
    <location>
        <begin position="14"/>
        <end position="169"/>
    </location>
</feature>
<dbReference type="SUPFAM" id="SSF55729">
    <property type="entry name" value="Acyl-CoA N-acyltransferases (Nat)"/>
    <property type="match status" value="1"/>
</dbReference>
<dbReference type="Pfam" id="PF00583">
    <property type="entry name" value="Acetyltransf_1"/>
    <property type="match status" value="1"/>
</dbReference>
<dbReference type="EMBL" id="CP032509">
    <property type="protein sequence ID" value="AZN72961.1"/>
    <property type="molecule type" value="Genomic_DNA"/>
</dbReference>
<dbReference type="InterPro" id="IPR016181">
    <property type="entry name" value="Acyl_CoA_acyltransferase"/>
</dbReference>
<evidence type="ECO:0000259" key="1">
    <source>
        <dbReference type="PROSITE" id="PS51186"/>
    </source>
</evidence>
<dbReference type="Gene3D" id="3.40.630.30">
    <property type="match status" value="1"/>
</dbReference>
<organism evidence="2 3">
    <name type="scientific">Georhizobium profundi</name>
    <dbReference type="NCBI Taxonomy" id="2341112"/>
    <lineage>
        <taxon>Bacteria</taxon>
        <taxon>Pseudomonadati</taxon>
        <taxon>Pseudomonadota</taxon>
        <taxon>Alphaproteobacteria</taxon>
        <taxon>Hyphomicrobiales</taxon>
        <taxon>Rhizobiaceae</taxon>
        <taxon>Georhizobium</taxon>
    </lineage>
</organism>
<dbReference type="Proteomes" id="UP000268192">
    <property type="component" value="Chromosome"/>
</dbReference>
<sequence>MIRFEHDQFRCPGYFIKAAAAPFEKAGAAALRKRVFVDEQKIFKDHDSDTIDAVATTLVALSTYAHEPDEVVGTVRIHEPEPGLWWGSRLAVDRRFRTVARLGQQLIQLAVSTANGRGCHTFLAHVQAQNVPLFQKLAWSVEDEVDLHGFPHALMRADLSRYPPIADPESGWLSLVGGEGAARASVPRPVCHDVPALLAQHWHVDGSRA</sequence>
<dbReference type="CDD" id="cd04301">
    <property type="entry name" value="NAT_SF"/>
    <property type="match status" value="1"/>
</dbReference>
<dbReference type="OrthoDB" id="9796171at2"/>